<keyword evidence="3" id="KW-1003">Cell membrane</keyword>
<protein>
    <submittedName>
        <fullName evidence="9">Raffinose/stachyose/melibiose transport system permease protein</fullName>
    </submittedName>
</protein>
<evidence type="ECO:0000313" key="9">
    <source>
        <dbReference type="EMBL" id="MBB6550166.1"/>
    </source>
</evidence>
<dbReference type="CDD" id="cd06261">
    <property type="entry name" value="TM_PBP2"/>
    <property type="match status" value="1"/>
</dbReference>
<keyword evidence="6 7" id="KW-0472">Membrane</keyword>
<feature type="transmembrane region" description="Helical" evidence="7">
    <location>
        <begin position="104"/>
        <end position="128"/>
    </location>
</feature>
<dbReference type="EMBL" id="JACHMI010000001">
    <property type="protein sequence ID" value="MBB6550166.1"/>
    <property type="molecule type" value="Genomic_DNA"/>
</dbReference>
<dbReference type="Proteomes" id="UP000565579">
    <property type="component" value="Unassembled WGS sequence"/>
</dbReference>
<dbReference type="PROSITE" id="PS50928">
    <property type="entry name" value="ABC_TM1"/>
    <property type="match status" value="1"/>
</dbReference>
<dbReference type="AlphaFoldDB" id="A0A7X0NV18"/>
<comment type="subcellular location">
    <subcellularLocation>
        <location evidence="1 7">Cell membrane</location>
        <topology evidence="1 7">Multi-pass membrane protein</topology>
    </subcellularLocation>
</comment>
<feature type="transmembrane region" description="Helical" evidence="7">
    <location>
        <begin position="181"/>
        <end position="203"/>
    </location>
</feature>
<gene>
    <name evidence="9" type="ORF">HD593_004961</name>
</gene>
<dbReference type="InterPro" id="IPR000515">
    <property type="entry name" value="MetI-like"/>
</dbReference>
<evidence type="ECO:0000256" key="1">
    <source>
        <dbReference type="ARBA" id="ARBA00004651"/>
    </source>
</evidence>
<dbReference type="PANTHER" id="PTHR43744">
    <property type="entry name" value="ABC TRANSPORTER PERMEASE PROTEIN MG189-RELATED-RELATED"/>
    <property type="match status" value="1"/>
</dbReference>
<organism evidence="9 10">
    <name type="scientific">Nonomuraea rubra</name>
    <dbReference type="NCBI Taxonomy" id="46180"/>
    <lineage>
        <taxon>Bacteria</taxon>
        <taxon>Bacillati</taxon>
        <taxon>Actinomycetota</taxon>
        <taxon>Actinomycetes</taxon>
        <taxon>Streptosporangiales</taxon>
        <taxon>Streptosporangiaceae</taxon>
        <taxon>Nonomuraea</taxon>
    </lineage>
</organism>
<dbReference type="Gene3D" id="1.10.3720.10">
    <property type="entry name" value="MetI-like"/>
    <property type="match status" value="1"/>
</dbReference>
<evidence type="ECO:0000256" key="2">
    <source>
        <dbReference type="ARBA" id="ARBA00022448"/>
    </source>
</evidence>
<evidence type="ECO:0000256" key="6">
    <source>
        <dbReference type="ARBA" id="ARBA00023136"/>
    </source>
</evidence>
<dbReference type="Pfam" id="PF00528">
    <property type="entry name" value="BPD_transp_1"/>
    <property type="match status" value="1"/>
</dbReference>
<dbReference type="InterPro" id="IPR035906">
    <property type="entry name" value="MetI-like_sf"/>
</dbReference>
<feature type="transmembrane region" description="Helical" evidence="7">
    <location>
        <begin position="242"/>
        <end position="261"/>
    </location>
</feature>
<reference evidence="9 10" key="1">
    <citation type="submission" date="2020-08" db="EMBL/GenBank/DDBJ databases">
        <title>Sequencing the genomes of 1000 actinobacteria strains.</title>
        <authorList>
            <person name="Klenk H.-P."/>
        </authorList>
    </citation>
    <scope>NUCLEOTIDE SEQUENCE [LARGE SCALE GENOMIC DNA]</scope>
    <source>
        <strain evidence="9 10">DSM 43768</strain>
    </source>
</reference>
<feature type="domain" description="ABC transmembrane type-1" evidence="8">
    <location>
        <begin position="69"/>
        <end position="261"/>
    </location>
</feature>
<dbReference type="SUPFAM" id="SSF161098">
    <property type="entry name" value="MetI-like"/>
    <property type="match status" value="1"/>
</dbReference>
<accession>A0A7X0NV18</accession>
<keyword evidence="10" id="KW-1185">Reference proteome</keyword>
<proteinExistence type="inferred from homology"/>
<comment type="similarity">
    <text evidence="7">Belongs to the binding-protein-dependent transport system permease family.</text>
</comment>
<evidence type="ECO:0000256" key="5">
    <source>
        <dbReference type="ARBA" id="ARBA00022989"/>
    </source>
</evidence>
<dbReference type="GO" id="GO:0005886">
    <property type="term" value="C:plasma membrane"/>
    <property type="evidence" value="ECO:0007669"/>
    <property type="project" value="UniProtKB-SubCell"/>
</dbReference>
<keyword evidence="5 7" id="KW-1133">Transmembrane helix</keyword>
<keyword evidence="2 7" id="KW-0813">Transport</keyword>
<sequence>MSAARLLRGAVLVVLAAVMAAPLYLLVTNAFKSQDDIVGAPFGVPAGGFTLDNIVRAATSADFNVIAAYGTTALLVAAVNVLSILITGPAAYAIARGTRRGHRLVLLVLLTGLFIPSQAIVIPVIYVLRTIGLMGTVPGLVLFQTALTIPTTVFLFTAFVQSIPRELDKAARIDGAGRMGTFWRIIFPLMRPAVATAVVLNSVSVWSDFVNPRIILGPGSGIYTVTTGVFAAVSKYSTDFTIVYSNMLLAVAPAIVFYVLLQKRIIGGLTSGAIKG</sequence>
<dbReference type="PANTHER" id="PTHR43744:SF8">
    <property type="entry name" value="SN-GLYCEROL-3-PHOSPHATE TRANSPORT SYSTEM PERMEASE PROTEIN UGPE"/>
    <property type="match status" value="1"/>
</dbReference>
<evidence type="ECO:0000256" key="3">
    <source>
        <dbReference type="ARBA" id="ARBA00022475"/>
    </source>
</evidence>
<feature type="transmembrane region" description="Helical" evidence="7">
    <location>
        <begin position="140"/>
        <end position="160"/>
    </location>
</feature>
<dbReference type="GO" id="GO:0055085">
    <property type="term" value="P:transmembrane transport"/>
    <property type="evidence" value="ECO:0007669"/>
    <property type="project" value="InterPro"/>
</dbReference>
<feature type="transmembrane region" description="Helical" evidence="7">
    <location>
        <begin position="66"/>
        <end position="92"/>
    </location>
</feature>
<evidence type="ECO:0000256" key="4">
    <source>
        <dbReference type="ARBA" id="ARBA00022692"/>
    </source>
</evidence>
<evidence type="ECO:0000259" key="8">
    <source>
        <dbReference type="PROSITE" id="PS50928"/>
    </source>
</evidence>
<evidence type="ECO:0000256" key="7">
    <source>
        <dbReference type="RuleBase" id="RU363032"/>
    </source>
</evidence>
<evidence type="ECO:0000313" key="10">
    <source>
        <dbReference type="Proteomes" id="UP000565579"/>
    </source>
</evidence>
<name>A0A7X0NV18_9ACTN</name>
<keyword evidence="4 7" id="KW-0812">Transmembrane</keyword>
<dbReference type="RefSeq" id="WP_221524932.1">
    <property type="nucleotide sequence ID" value="NZ_BAAAXY010000037.1"/>
</dbReference>
<comment type="caution">
    <text evidence="9">The sequence shown here is derived from an EMBL/GenBank/DDBJ whole genome shotgun (WGS) entry which is preliminary data.</text>
</comment>